<organism evidence="1 2">
    <name type="scientific">Elliptochloris bilobata</name>
    <dbReference type="NCBI Taxonomy" id="381761"/>
    <lineage>
        <taxon>Eukaryota</taxon>
        <taxon>Viridiplantae</taxon>
        <taxon>Chlorophyta</taxon>
        <taxon>core chlorophytes</taxon>
        <taxon>Trebouxiophyceae</taxon>
        <taxon>Trebouxiophyceae incertae sedis</taxon>
        <taxon>Elliptochloris clade</taxon>
        <taxon>Elliptochloris</taxon>
    </lineage>
</organism>
<dbReference type="PANTHER" id="PTHR28630:SF3">
    <property type="entry name" value="PEROXIREDOXIN-LIKE 2C"/>
    <property type="match status" value="1"/>
</dbReference>
<comment type="caution">
    <text evidence="1">The sequence shown here is derived from an EMBL/GenBank/DDBJ whole genome shotgun (WGS) entry which is preliminary data.</text>
</comment>
<evidence type="ECO:0000313" key="1">
    <source>
        <dbReference type="EMBL" id="KAK9821991.1"/>
    </source>
</evidence>
<gene>
    <name evidence="1" type="ORF">WJX81_004152</name>
</gene>
<dbReference type="AlphaFoldDB" id="A0AAW1QLJ9"/>
<name>A0AAW1QLJ9_9CHLO</name>
<sequence>MDVYSAASGRPAAPSDVWETGPVAAIFMTHFADLSSWELAQRLVKVIPTLQAGGVQVFAVGLGSPEQGRRFAQLLEFPAEVLFADPEGACHRALGFSRGFAPEARVSPYLKLLPMLAGIGSPGTLLEVIRGYVGDRGAKPVFEGVSPFNVLGTGYQRPFELATLRLRNMVGILPEWGSLAPERVDLLTQQGGALVLSGAPERRPLFRHADRGILDTVDVDALVCAALAAEPQALPGA</sequence>
<keyword evidence="2" id="KW-1185">Reference proteome</keyword>
<dbReference type="Pfam" id="PF13911">
    <property type="entry name" value="AhpC-TSA_2"/>
    <property type="match status" value="1"/>
</dbReference>
<proteinExistence type="predicted"/>
<reference evidence="1 2" key="1">
    <citation type="journal article" date="2024" name="Nat. Commun.">
        <title>Phylogenomics reveals the evolutionary origins of lichenization in chlorophyte algae.</title>
        <authorList>
            <person name="Puginier C."/>
            <person name="Libourel C."/>
            <person name="Otte J."/>
            <person name="Skaloud P."/>
            <person name="Haon M."/>
            <person name="Grisel S."/>
            <person name="Petersen M."/>
            <person name="Berrin J.G."/>
            <person name="Delaux P.M."/>
            <person name="Dal Grande F."/>
            <person name="Keller J."/>
        </authorList>
    </citation>
    <scope>NUCLEOTIDE SEQUENCE [LARGE SCALE GENOMIC DNA]</scope>
    <source>
        <strain evidence="1 2">SAG 245.80</strain>
    </source>
</reference>
<dbReference type="Proteomes" id="UP001445335">
    <property type="component" value="Unassembled WGS sequence"/>
</dbReference>
<dbReference type="InterPro" id="IPR032801">
    <property type="entry name" value="PXL2A/B/C"/>
</dbReference>
<dbReference type="PANTHER" id="PTHR28630">
    <property type="match status" value="1"/>
</dbReference>
<evidence type="ECO:0000313" key="2">
    <source>
        <dbReference type="Proteomes" id="UP001445335"/>
    </source>
</evidence>
<protein>
    <submittedName>
        <fullName evidence="1">Uncharacterized protein</fullName>
    </submittedName>
</protein>
<dbReference type="EMBL" id="JALJOU010000092">
    <property type="protein sequence ID" value="KAK9821991.1"/>
    <property type="molecule type" value="Genomic_DNA"/>
</dbReference>
<accession>A0AAW1QLJ9</accession>